<dbReference type="AlphaFoldDB" id="A0A0E9TYI1"/>
<name>A0A0E9TYI1_ANGAN</name>
<organism evidence="1">
    <name type="scientific">Anguilla anguilla</name>
    <name type="common">European freshwater eel</name>
    <name type="synonym">Muraena anguilla</name>
    <dbReference type="NCBI Taxonomy" id="7936"/>
    <lineage>
        <taxon>Eukaryota</taxon>
        <taxon>Metazoa</taxon>
        <taxon>Chordata</taxon>
        <taxon>Craniata</taxon>
        <taxon>Vertebrata</taxon>
        <taxon>Euteleostomi</taxon>
        <taxon>Actinopterygii</taxon>
        <taxon>Neopterygii</taxon>
        <taxon>Teleostei</taxon>
        <taxon>Anguilliformes</taxon>
        <taxon>Anguillidae</taxon>
        <taxon>Anguilla</taxon>
    </lineage>
</organism>
<reference evidence="1" key="1">
    <citation type="submission" date="2014-11" db="EMBL/GenBank/DDBJ databases">
        <authorList>
            <person name="Amaro Gonzalez C."/>
        </authorList>
    </citation>
    <scope>NUCLEOTIDE SEQUENCE</scope>
</reference>
<protein>
    <submittedName>
        <fullName evidence="1">Uncharacterized protein</fullName>
    </submittedName>
</protein>
<dbReference type="EMBL" id="GBXM01050814">
    <property type="protein sequence ID" value="JAH57763.1"/>
    <property type="molecule type" value="Transcribed_RNA"/>
</dbReference>
<sequence length="33" mass="3897">MRFSPIPRICIVFFVNGNVRLYGSKMLQCQLKH</sequence>
<evidence type="ECO:0000313" key="1">
    <source>
        <dbReference type="EMBL" id="JAH57763.1"/>
    </source>
</evidence>
<reference evidence="1" key="2">
    <citation type="journal article" date="2015" name="Fish Shellfish Immunol.">
        <title>Early steps in the European eel (Anguilla anguilla)-Vibrio vulnificus interaction in the gills: Role of the RtxA13 toxin.</title>
        <authorList>
            <person name="Callol A."/>
            <person name="Pajuelo D."/>
            <person name="Ebbesson L."/>
            <person name="Teles M."/>
            <person name="MacKenzie S."/>
            <person name="Amaro C."/>
        </authorList>
    </citation>
    <scope>NUCLEOTIDE SEQUENCE</scope>
</reference>
<proteinExistence type="predicted"/>
<accession>A0A0E9TYI1</accession>